<dbReference type="SMART" id="SM00333">
    <property type="entry name" value="TUDOR"/>
    <property type="match status" value="1"/>
</dbReference>
<dbReference type="InterPro" id="IPR035437">
    <property type="entry name" value="SNase_OB-fold_sf"/>
</dbReference>
<dbReference type="FunFam" id="2.40.50.90:FF:000005">
    <property type="entry name" value="Staphylococcal nuclease domain-containing protein"/>
    <property type="match status" value="1"/>
</dbReference>
<keyword evidence="8" id="KW-1185">Reference proteome</keyword>
<dbReference type="PROSITE" id="PS50304">
    <property type="entry name" value="TUDOR"/>
    <property type="match status" value="1"/>
</dbReference>
<evidence type="ECO:0000313" key="8">
    <source>
        <dbReference type="Proteomes" id="UP000596742"/>
    </source>
</evidence>
<dbReference type="OrthoDB" id="10023235at2759"/>
<dbReference type="SUPFAM" id="SSF50199">
    <property type="entry name" value="Staphylococcal nuclease"/>
    <property type="match status" value="5"/>
</dbReference>
<feature type="domain" description="Tudor" evidence="5">
    <location>
        <begin position="777"/>
        <end position="835"/>
    </location>
</feature>
<dbReference type="InterPro" id="IPR016071">
    <property type="entry name" value="Staphylococal_nuclease_OB-fold"/>
</dbReference>
<sequence>PKSETLRYCLPHIKSSNTSFVHVMRFVNSGYISSYIHDIMDLQATAAISHVIVLYINRQQRNEVALIQHSFRGIVKQALSGDAVVIRGQPQGGPPPEKTICLSNITAPRMARRPNPNMEGSVETKDEPFAWEAREFLRKKLIGKEIVFVKEYEVPGTKRLYGIIYAGKDTNAENITESMVSEGLVEVRRGGLKPDDVNQQRLIQLEEEAKSQGKGRWGEGASKHVRDITWVIENPRNFVDSFHNKPIDAVIEHVRDGCTVRAFLLPKMDYVTILLSGIKAPMFKQDDKGDQVSEPFAEEAKFYTEVRLLQRDVKVILESVSNQNLIGTVLHPNGNIAELLLREGFARCVDWSMGVVSQGADKLRAAEREAKDKKKRIWKEYTPSSSSIDIKDKAFQGKVVEIVNGDALVVKMGDGKSKKVFLSSVRPPRAVDNTENQAPNKRMRPLYDIPYMYEAREFLRTKLIGKKVNVKVDYIQPANQGFPEKTCCTVTIGGVNVGEALVGKGLAKVIRYRQDDDQRSSHYDELLAAEARAEKKLVGIHSKKEAPIHRVADVSGDIAKSKQFLPFLQRAGRSEALVEFIASGSRLRLYIPRETCLVTFLLSGISCPRGARPLPGGETSKSEPYGDEALAFTKEMCLQREVEVTVEAMDKGGNFIGWLFVDNVNLSLALVEEGLAKVHFTAERSNFYKQMLNAEENAKKKKLNLWKDYVEDTSVHEEIVDDKTEREVNYRNVVVTEVNEDLSFFAQYVDNGPQLEKLMEQLRTEMESNPPLPGAYSPKKGDLCAAKFSQDGQWYRAKVEKNEKGKFTVLFIDYGNREKTASTELATLPASYQTLPAQATEFTLACSALPPDEDAKQDALDQFYDSVVNKELKLNIEYRSGGNYVVLLYPDTDQDVAQGLISDGYLIVEKRREKKLAKLVSDYQKAQEKAKAGRLNLWRYGDFTEDDAKEFGYKK</sequence>
<evidence type="ECO:0000259" key="5">
    <source>
        <dbReference type="PROSITE" id="PS50304"/>
    </source>
</evidence>
<dbReference type="FunFam" id="2.40.50.90:FF:000004">
    <property type="entry name" value="Staphylococcal nuclease domain-containing protein"/>
    <property type="match status" value="1"/>
</dbReference>
<dbReference type="InterPro" id="IPR002999">
    <property type="entry name" value="Tudor"/>
</dbReference>
<dbReference type="InterPro" id="IPR047386">
    <property type="entry name" value="Tudor_TDRD11"/>
</dbReference>
<dbReference type="Gene3D" id="2.40.50.90">
    <property type="match status" value="5"/>
</dbReference>
<dbReference type="FunFam" id="2.30.30.140:FF:000018">
    <property type="entry name" value="Serine/threonine-protein kinase 31"/>
    <property type="match status" value="1"/>
</dbReference>
<dbReference type="CDD" id="cd00175">
    <property type="entry name" value="SNc"/>
    <property type="match status" value="2"/>
</dbReference>
<dbReference type="SUPFAM" id="SSF63748">
    <property type="entry name" value="Tudor/PWWP/MBT"/>
    <property type="match status" value="1"/>
</dbReference>
<keyword evidence="3" id="KW-0963">Cytoplasm</keyword>
<dbReference type="GO" id="GO:0006402">
    <property type="term" value="P:mRNA catabolic process"/>
    <property type="evidence" value="ECO:0007669"/>
    <property type="project" value="TreeGrafter"/>
</dbReference>
<evidence type="ECO:0000259" key="6">
    <source>
        <dbReference type="PROSITE" id="PS50830"/>
    </source>
</evidence>
<dbReference type="GO" id="GO:0003723">
    <property type="term" value="F:RNA binding"/>
    <property type="evidence" value="ECO:0007669"/>
    <property type="project" value="TreeGrafter"/>
</dbReference>
<proteinExistence type="predicted"/>
<dbReference type="GO" id="GO:0005634">
    <property type="term" value="C:nucleus"/>
    <property type="evidence" value="ECO:0007669"/>
    <property type="project" value="TreeGrafter"/>
</dbReference>
<dbReference type="Pfam" id="PF00567">
    <property type="entry name" value="TUDOR"/>
    <property type="match status" value="1"/>
</dbReference>
<dbReference type="EMBL" id="UYJE01001645">
    <property type="protein sequence ID" value="VDI03869.1"/>
    <property type="molecule type" value="Genomic_DNA"/>
</dbReference>
<reference evidence="7" key="1">
    <citation type="submission" date="2018-11" db="EMBL/GenBank/DDBJ databases">
        <authorList>
            <person name="Alioto T."/>
            <person name="Alioto T."/>
        </authorList>
    </citation>
    <scope>NUCLEOTIDE SEQUENCE</scope>
</reference>
<dbReference type="Pfam" id="PF00565">
    <property type="entry name" value="SNase"/>
    <property type="match status" value="4"/>
</dbReference>
<dbReference type="SMART" id="SM00318">
    <property type="entry name" value="SNc"/>
    <property type="match status" value="4"/>
</dbReference>
<feature type="domain" description="TNase-like" evidence="6">
    <location>
        <begin position="69"/>
        <end position="219"/>
    </location>
</feature>
<feature type="non-terminal residue" evidence="7">
    <location>
        <position position="955"/>
    </location>
</feature>
<evidence type="ECO:0000256" key="3">
    <source>
        <dbReference type="ARBA" id="ARBA00022490"/>
    </source>
</evidence>
<dbReference type="FunFam" id="2.40.50.90:FF:000002">
    <property type="entry name" value="Staphylococcal nuclease domain-containing protein"/>
    <property type="match status" value="1"/>
</dbReference>
<dbReference type="PANTHER" id="PTHR12302">
    <property type="entry name" value="EBNA2 BINDING PROTEIN P100"/>
    <property type="match status" value="1"/>
</dbReference>
<name>A0A8B6CGD1_MYTGA</name>
<evidence type="ECO:0000256" key="1">
    <source>
        <dbReference type="ARBA" id="ARBA00004496"/>
    </source>
</evidence>
<evidence type="ECO:0000256" key="2">
    <source>
        <dbReference type="ARBA" id="ARBA00017230"/>
    </source>
</evidence>
<dbReference type="PROSITE" id="PS50830">
    <property type="entry name" value="TNASE_3"/>
    <property type="match status" value="4"/>
</dbReference>
<dbReference type="GO" id="GO:0004518">
    <property type="term" value="F:nuclease activity"/>
    <property type="evidence" value="ECO:0007669"/>
    <property type="project" value="TreeGrafter"/>
</dbReference>
<evidence type="ECO:0000313" key="7">
    <source>
        <dbReference type="EMBL" id="VDI03869.1"/>
    </source>
</evidence>
<dbReference type="FunFam" id="2.40.50.90:FF:000003">
    <property type="entry name" value="Staphylococcal nuclease domain-containing protein"/>
    <property type="match status" value="1"/>
</dbReference>
<dbReference type="InterPro" id="IPR016685">
    <property type="entry name" value="Silence_cplx_Nase-comp_TudorSN"/>
</dbReference>
<evidence type="ECO:0000256" key="4">
    <source>
        <dbReference type="ARBA" id="ARBA00022737"/>
    </source>
</evidence>
<organism evidence="7 8">
    <name type="scientific">Mytilus galloprovincialis</name>
    <name type="common">Mediterranean mussel</name>
    <dbReference type="NCBI Taxonomy" id="29158"/>
    <lineage>
        <taxon>Eukaryota</taxon>
        <taxon>Metazoa</taxon>
        <taxon>Spiralia</taxon>
        <taxon>Lophotrochozoa</taxon>
        <taxon>Mollusca</taxon>
        <taxon>Bivalvia</taxon>
        <taxon>Autobranchia</taxon>
        <taxon>Pteriomorphia</taxon>
        <taxon>Mytilida</taxon>
        <taxon>Mytiloidea</taxon>
        <taxon>Mytilidae</taxon>
        <taxon>Mytilinae</taxon>
        <taxon>Mytilus</taxon>
    </lineage>
</organism>
<dbReference type="CDD" id="cd20433">
    <property type="entry name" value="Tudor_TDRD11"/>
    <property type="match status" value="1"/>
</dbReference>
<protein>
    <recommendedName>
        <fullName evidence="2">Staphylococcal nuclease domain-containing protein 1</fullName>
    </recommendedName>
</protein>
<dbReference type="FunFam" id="2.40.50.90:FF:000001">
    <property type="entry name" value="Staphylococcal nuclease domain-containing protein"/>
    <property type="match status" value="1"/>
</dbReference>
<dbReference type="GO" id="GO:0031047">
    <property type="term" value="P:regulatory ncRNA-mediated gene silencing"/>
    <property type="evidence" value="ECO:0007669"/>
    <property type="project" value="InterPro"/>
</dbReference>
<dbReference type="AlphaFoldDB" id="A0A8B6CGD1"/>
<accession>A0A8B6CGD1</accession>
<dbReference type="Proteomes" id="UP000596742">
    <property type="component" value="Unassembled WGS sequence"/>
</dbReference>
<dbReference type="GO" id="GO:0031332">
    <property type="term" value="C:RNAi effector complex"/>
    <property type="evidence" value="ECO:0007669"/>
    <property type="project" value="InterPro"/>
</dbReference>
<gene>
    <name evidence="7" type="ORF">MGAL_10B092222A</name>
</gene>
<feature type="domain" description="TNase-like" evidence="6">
    <location>
        <begin position="393"/>
        <end position="543"/>
    </location>
</feature>
<keyword evidence="4" id="KW-0677">Repeat</keyword>
<dbReference type="PIRSF" id="PIRSF017179">
    <property type="entry name" value="RISC-Tudor-SN"/>
    <property type="match status" value="1"/>
</dbReference>
<comment type="subcellular location">
    <subcellularLocation>
        <location evidence="1">Cytoplasm</location>
    </subcellularLocation>
</comment>
<comment type="caution">
    <text evidence="7">The sequence shown here is derived from an EMBL/GenBank/DDBJ whole genome shotgun (WGS) entry which is preliminary data.</text>
</comment>
<dbReference type="PANTHER" id="PTHR12302:SF2">
    <property type="entry name" value="STAPHYLOCOCCAL NUCLEASE DOMAIN-CONTAINING PROTEIN 1"/>
    <property type="match status" value="1"/>
</dbReference>
<dbReference type="GO" id="GO:0005829">
    <property type="term" value="C:cytosol"/>
    <property type="evidence" value="ECO:0007669"/>
    <property type="project" value="TreeGrafter"/>
</dbReference>
<dbReference type="Gene3D" id="2.30.30.140">
    <property type="match status" value="1"/>
</dbReference>
<feature type="domain" description="TNase-like" evidence="6">
    <location>
        <begin position="572"/>
        <end position="708"/>
    </location>
</feature>
<feature type="domain" description="TNase-like" evidence="6">
    <location>
        <begin position="245"/>
        <end position="380"/>
    </location>
</feature>